<dbReference type="AlphaFoldDB" id="A0A1H8F0R9"/>
<keyword evidence="6 9" id="KW-0812">Transmembrane</keyword>
<keyword evidence="8 9" id="KW-0472">Membrane</keyword>
<dbReference type="OrthoDB" id="9807350at2"/>
<proteinExistence type="inferred from homology"/>
<feature type="transmembrane region" description="Helical" evidence="9">
    <location>
        <begin position="395"/>
        <end position="416"/>
    </location>
</feature>
<feature type="transmembrane region" description="Helical" evidence="9">
    <location>
        <begin position="531"/>
        <end position="553"/>
    </location>
</feature>
<dbReference type="EMBL" id="FOCM01000003">
    <property type="protein sequence ID" value="SEN25220.1"/>
    <property type="molecule type" value="Genomic_DNA"/>
</dbReference>
<dbReference type="Gene3D" id="1.20.1640.10">
    <property type="entry name" value="Multidrug efflux transporter AcrB transmembrane domain"/>
    <property type="match status" value="2"/>
</dbReference>
<dbReference type="PANTHER" id="PTHR32063">
    <property type="match status" value="1"/>
</dbReference>
<keyword evidence="7 9" id="KW-1133">Transmembrane helix</keyword>
<feature type="transmembrane region" description="Helical" evidence="9">
    <location>
        <begin position="917"/>
        <end position="942"/>
    </location>
</feature>
<feature type="transmembrane region" description="Helical" evidence="9">
    <location>
        <begin position="437"/>
        <end position="457"/>
    </location>
</feature>
<sequence length="1052" mass="110911">MISKLFIDRPRLSAVISLVLVIAGGISVFALPITQYPNISPPTVQVSAAYPGADSTVLAETVGAPLERAINGVDGMIYMSSSSSNQGTYSLSITFEIGTDPDIAQVNVSNRVQLATPQLPTSVVDQGVTVTTQSPNFLAAVAFPVDAESDLSLIDAASYVSTNVTTALQRINGVGNASVLGPSNYALRIWTDPGKMSALGLSPADITNAVRSQNLAAALGQVGAAPAVDGQALVYTVTSSGRFSNPAQFEDVILRSGENGGIVRLRDVARVELGSQDYSSNSFLNERPSLTVQVNQAPGANALNTMEQVQGELDRLQDSFPEGLSYEVIYDTTDYVRITIEEILKTLLLTAGIIVVVVFVFLQGFRSTIIPLIAIPVSLIGTFALLLAIGFSINVITLLALILAIGLVVDDAILVVENARRIMEESDLTGRAAVTKAMGEITGPIISTTLVLLAVFLPTTLLPGLSGQLYRQFGLTLSISVLLSSLVALTLTPALCGWLLQSTGKPWAVFKPFNWGLDKARNGYARVVEFFVTKGILTLAALGAAIAVAGWAYTSLPTELVPSEDQGAIFVDVSLPDGASLQRTTETMREIGDIILDTDGVDSVIQVAGFSFLGGSRSSVGIAIATLKPWGTRRDLFPILGQLNAQFQTIPGVQIAAFPPPAIPGTGSVGGLSFEVLATEGQPAEEVAQVARSFVQAANQRPEIGGVRTTFSADVPRIFVDVNADRAAQLGLSVADVYSTLGQTLGTGFVNQFIYEGRVYQVRIQADAPFRSEPEDITSLYVQNAAGDNVSISDIATLRTEFGPYILPRFNLFTTASISGNPAQGASSGEALQALVEVAEAELPDGYSYQFSGASYQQQQAGNAAVYAFVLAFIFAYLFLVAQFENWLQPLAVMLSVMVAMAGAAVTLLLTGFTANLYAQIGMVMLVGLAAKNAILIVEFASARHKEGMPITEAAILGARQRYRAVMMTALAFVFGMVPLVLATGAGAAARNAIGTAALGGMAAATFLGILIIPALYALLERAGEGKRGVFWGREKADEDALENAPDSVRRA</sequence>
<gene>
    <name evidence="11" type="ORF">SAMN04488011_103168</name>
</gene>
<dbReference type="PANTHER" id="PTHR32063:SF76">
    <property type="entry name" value="EFFLUX PUMP MEMBRANE TRANSPORTER"/>
    <property type="match status" value="1"/>
</dbReference>
<feature type="transmembrane region" description="Helical" evidence="9">
    <location>
        <begin position="477"/>
        <end position="500"/>
    </location>
</feature>
<keyword evidence="4" id="KW-1003">Cell membrane</keyword>
<feature type="transmembrane region" description="Helical" evidence="9">
    <location>
        <begin position="343"/>
        <end position="362"/>
    </location>
</feature>
<dbReference type="Pfam" id="PF00873">
    <property type="entry name" value="ACR_tran"/>
    <property type="match status" value="1"/>
</dbReference>
<dbReference type="GO" id="GO:0042910">
    <property type="term" value="F:xenobiotic transmembrane transporter activity"/>
    <property type="evidence" value="ECO:0007669"/>
    <property type="project" value="TreeGrafter"/>
</dbReference>
<dbReference type="Gene3D" id="3.30.70.1320">
    <property type="entry name" value="Multidrug efflux transporter AcrB pore domain like"/>
    <property type="match status" value="1"/>
</dbReference>
<evidence type="ECO:0000313" key="11">
    <source>
        <dbReference type="EMBL" id="SEN25220.1"/>
    </source>
</evidence>
<evidence type="ECO:0000256" key="6">
    <source>
        <dbReference type="ARBA" id="ARBA00022692"/>
    </source>
</evidence>
<dbReference type="InterPro" id="IPR027463">
    <property type="entry name" value="AcrB_DN_DC_subdom"/>
</dbReference>
<feature type="transmembrane region" description="Helical" evidence="9">
    <location>
        <begin position="994"/>
        <end position="1020"/>
    </location>
</feature>
<dbReference type="Proteomes" id="UP000199372">
    <property type="component" value="Unassembled WGS sequence"/>
</dbReference>
<feature type="transmembrane region" description="Helical" evidence="9">
    <location>
        <begin position="12"/>
        <end position="33"/>
    </location>
</feature>
<dbReference type="InterPro" id="IPR000731">
    <property type="entry name" value="SSD"/>
</dbReference>
<dbReference type="Gene3D" id="3.30.2090.10">
    <property type="entry name" value="Multidrug efflux transporter AcrB TolC docking domain, DN and DC subdomains"/>
    <property type="match status" value="2"/>
</dbReference>
<evidence type="ECO:0000256" key="1">
    <source>
        <dbReference type="ARBA" id="ARBA00004429"/>
    </source>
</evidence>
<dbReference type="FunFam" id="3.30.70.1430:FF:000001">
    <property type="entry name" value="Efflux pump membrane transporter"/>
    <property type="match status" value="1"/>
</dbReference>
<dbReference type="GO" id="GO:0009636">
    <property type="term" value="P:response to toxic substance"/>
    <property type="evidence" value="ECO:0007669"/>
    <property type="project" value="UniProtKB-ARBA"/>
</dbReference>
<evidence type="ECO:0000256" key="4">
    <source>
        <dbReference type="ARBA" id="ARBA00022475"/>
    </source>
</evidence>
<dbReference type="InterPro" id="IPR004764">
    <property type="entry name" value="MdtF-like"/>
</dbReference>
<dbReference type="InterPro" id="IPR001036">
    <property type="entry name" value="Acrflvin-R"/>
</dbReference>
<feature type="transmembrane region" description="Helical" evidence="9">
    <location>
        <begin position="963"/>
        <end position="982"/>
    </location>
</feature>
<feature type="domain" description="SSD" evidence="10">
    <location>
        <begin position="372"/>
        <end position="498"/>
    </location>
</feature>
<protein>
    <recommendedName>
        <fullName evidence="9">Efflux pump membrane transporter</fullName>
    </recommendedName>
</protein>
<evidence type="ECO:0000256" key="5">
    <source>
        <dbReference type="ARBA" id="ARBA00022519"/>
    </source>
</evidence>
<dbReference type="GO" id="GO:0015562">
    <property type="term" value="F:efflux transmembrane transporter activity"/>
    <property type="evidence" value="ECO:0007669"/>
    <property type="project" value="InterPro"/>
</dbReference>
<dbReference type="GO" id="GO:0005886">
    <property type="term" value="C:plasma membrane"/>
    <property type="evidence" value="ECO:0007669"/>
    <property type="project" value="UniProtKB-SubCell"/>
</dbReference>
<feature type="transmembrane region" description="Helical" evidence="9">
    <location>
        <begin position="369"/>
        <end position="389"/>
    </location>
</feature>
<dbReference type="SUPFAM" id="SSF82714">
    <property type="entry name" value="Multidrug efflux transporter AcrB TolC docking domain, DN and DC subdomains"/>
    <property type="match status" value="2"/>
</dbReference>
<feature type="transmembrane region" description="Helical" evidence="9">
    <location>
        <begin position="864"/>
        <end position="884"/>
    </location>
</feature>
<comment type="subcellular location">
    <subcellularLocation>
        <location evidence="1 9">Cell inner membrane</location>
        <topology evidence="1 9">Multi-pass membrane protein</topology>
    </subcellularLocation>
</comment>
<dbReference type="Gene3D" id="3.30.70.1440">
    <property type="entry name" value="Multidrug efflux transporter AcrB pore domain"/>
    <property type="match status" value="1"/>
</dbReference>
<dbReference type="Gene3D" id="3.30.70.1430">
    <property type="entry name" value="Multidrug efflux transporter AcrB pore domain"/>
    <property type="match status" value="2"/>
</dbReference>
<dbReference type="PROSITE" id="PS50156">
    <property type="entry name" value="SSD"/>
    <property type="match status" value="1"/>
</dbReference>
<evidence type="ECO:0000259" key="10">
    <source>
        <dbReference type="PROSITE" id="PS50156"/>
    </source>
</evidence>
<name>A0A1H8F0R9_9RHOB</name>
<evidence type="ECO:0000256" key="2">
    <source>
        <dbReference type="ARBA" id="ARBA00010942"/>
    </source>
</evidence>
<keyword evidence="12" id="KW-1185">Reference proteome</keyword>
<evidence type="ECO:0000256" key="9">
    <source>
        <dbReference type="RuleBase" id="RU364070"/>
    </source>
</evidence>
<keyword evidence="3 9" id="KW-0813">Transport</keyword>
<dbReference type="NCBIfam" id="TIGR00915">
    <property type="entry name" value="2A0602"/>
    <property type="match status" value="1"/>
</dbReference>
<comment type="similarity">
    <text evidence="2 9">Belongs to the resistance-nodulation-cell division (RND) (TC 2.A.6) family.</text>
</comment>
<dbReference type="RefSeq" id="WP_091844984.1">
    <property type="nucleotide sequence ID" value="NZ_FOCM01000003.1"/>
</dbReference>
<accession>A0A1H8F0R9</accession>
<evidence type="ECO:0000256" key="3">
    <source>
        <dbReference type="ARBA" id="ARBA00022448"/>
    </source>
</evidence>
<evidence type="ECO:0000313" key="12">
    <source>
        <dbReference type="Proteomes" id="UP000199372"/>
    </source>
</evidence>
<keyword evidence="5 9" id="KW-0997">Cell inner membrane</keyword>
<dbReference type="SUPFAM" id="SSF82693">
    <property type="entry name" value="Multidrug efflux transporter AcrB pore domain, PN1, PN2, PC1 and PC2 subdomains"/>
    <property type="match status" value="3"/>
</dbReference>
<feature type="transmembrane region" description="Helical" evidence="9">
    <location>
        <begin position="891"/>
        <end position="911"/>
    </location>
</feature>
<dbReference type="SUPFAM" id="SSF82866">
    <property type="entry name" value="Multidrug efflux transporter AcrB transmembrane domain"/>
    <property type="match status" value="2"/>
</dbReference>
<dbReference type="PRINTS" id="PR00702">
    <property type="entry name" value="ACRIFLAVINRP"/>
</dbReference>
<organism evidence="11 12">
    <name type="scientific">Palleronia pelagia</name>
    <dbReference type="NCBI Taxonomy" id="387096"/>
    <lineage>
        <taxon>Bacteria</taxon>
        <taxon>Pseudomonadati</taxon>
        <taxon>Pseudomonadota</taxon>
        <taxon>Alphaproteobacteria</taxon>
        <taxon>Rhodobacterales</taxon>
        <taxon>Roseobacteraceae</taxon>
        <taxon>Palleronia</taxon>
    </lineage>
</organism>
<dbReference type="FunFam" id="1.20.1640.10:FF:000001">
    <property type="entry name" value="Efflux pump membrane transporter"/>
    <property type="match status" value="1"/>
</dbReference>
<evidence type="ECO:0000256" key="8">
    <source>
        <dbReference type="ARBA" id="ARBA00023136"/>
    </source>
</evidence>
<evidence type="ECO:0000256" key="7">
    <source>
        <dbReference type="ARBA" id="ARBA00022989"/>
    </source>
</evidence>
<reference evidence="12" key="1">
    <citation type="submission" date="2016-10" db="EMBL/GenBank/DDBJ databases">
        <authorList>
            <person name="Varghese N."/>
            <person name="Submissions S."/>
        </authorList>
    </citation>
    <scope>NUCLEOTIDE SEQUENCE [LARGE SCALE GENOMIC DNA]</scope>
    <source>
        <strain evidence="12">DSM 26893</strain>
    </source>
</reference>